<dbReference type="STRING" id="568069.A0A1J1ISS4"/>
<evidence type="ECO:0000259" key="9">
    <source>
        <dbReference type="PROSITE" id="PS50940"/>
    </source>
</evidence>
<feature type="domain" description="Chitin-binding type-2" evidence="9">
    <location>
        <begin position="606"/>
        <end position="663"/>
    </location>
</feature>
<evidence type="ECO:0000256" key="4">
    <source>
        <dbReference type="ARBA" id="ARBA00023157"/>
    </source>
</evidence>
<dbReference type="SUPFAM" id="SSF57625">
    <property type="entry name" value="Invertebrate chitin-binding proteins"/>
    <property type="match status" value="2"/>
</dbReference>
<dbReference type="InterPro" id="IPR036508">
    <property type="entry name" value="Chitin-bd_dom_sf"/>
</dbReference>
<gene>
    <name evidence="10" type="primary">putative CG42296</name>
    <name evidence="10" type="ORF">CLUMA_CG014512</name>
</gene>
<evidence type="ECO:0000256" key="1">
    <source>
        <dbReference type="ARBA" id="ARBA00022669"/>
    </source>
</evidence>
<evidence type="ECO:0000256" key="2">
    <source>
        <dbReference type="ARBA" id="ARBA00022729"/>
    </source>
</evidence>
<protein>
    <submittedName>
        <fullName evidence="10">CLUMA_CG014512, isoform A</fullName>
    </submittedName>
</protein>
<feature type="compositionally biased region" description="Basic residues" evidence="7">
    <location>
        <begin position="764"/>
        <end position="778"/>
    </location>
</feature>
<dbReference type="InterPro" id="IPR051940">
    <property type="entry name" value="Chitin_bind-dev_reg"/>
</dbReference>
<keyword evidence="11" id="KW-1185">Reference proteome</keyword>
<evidence type="ECO:0000256" key="7">
    <source>
        <dbReference type="SAM" id="MobiDB-lite"/>
    </source>
</evidence>
<evidence type="ECO:0000256" key="5">
    <source>
        <dbReference type="ARBA" id="ARBA00023180"/>
    </source>
</evidence>
<dbReference type="SMART" id="SM00494">
    <property type="entry name" value="ChtBD2"/>
    <property type="match status" value="3"/>
</dbReference>
<keyword evidence="4" id="KW-1015">Disulfide bond</keyword>
<proteinExistence type="predicted"/>
<feature type="coiled-coil region" evidence="6">
    <location>
        <begin position="678"/>
        <end position="705"/>
    </location>
</feature>
<sequence length="832" mass="96161">MVGVMDKLIVFIIISTIQVCHGFNSKCSVATQPHATECNKYLKCISKPMKSVTWITLNCPEGLIYDKNLKSCAIPDDKWECLSDSEDEITNDDENVYGIENLKIIEDDEDDSDDFLEVIDEDLNPSEYRSIDSSEESSGDGEIYEVVTPSSSTMQMITNQQLQRLTQLMQTQANKNYGFITSGEITADDLNSFLSTQQIQSNSPEYQKFNFHSNRKTAMPENGKIHPEILNQILQQQNKIKGGLNYLTTLSMDATTPKSTRNKPVLYYNRDPVTEIKLKSGQSLDGLGSHQIVVNRPEGSVLFNVPTPMENKQQSPHLSEDILKTILEISKHMVTQNHHQKQDHAVSYAPQPFYYGVPIPFLSPQNNGQSYYDHNYRNNLTEILNSLVKSKSKPDTVETVSMNFPPKINQKADIVTSPDSYYNHFQNYHPSNQQQNYGQGQKESYQNFINNQQRFPSNQQSFMPQQGFINNNQQSFLNNQRPPGHKSNPNQFYQNYPTMYSSDASPLHQQLSPYQSYPNPNKNHNTDSLNYNNQRYDFDSAYYGNRPFVPESSAPSYVEHEIRPKPFQKESYETSYENYDEDEIDERFYDEEEDFETPTKKSEKEELICTPVLQRQANKTDCMGYYVCNSKTKEVLSYTCPVFTAFNDLSKYCDQSSYPACKKVKDRESSSYHNQMIFDEATKALEQVKKESQKVERIASMVRQESEKIYKRRQQYQPIPPTQSSHSNNQHYTHIQRIPKPIVTKRQRPTMKQTVRVPVSQPKPQRKRKPLRTKKKKVKCYDTGNIVDPESPTSYWHCFRGADGRMKRVNRKCNAHFIFCSKSRFCSPPGRC</sequence>
<dbReference type="Proteomes" id="UP000183832">
    <property type="component" value="Unassembled WGS sequence"/>
</dbReference>
<name>A0A1J1ISS4_9DIPT</name>
<feature type="domain" description="Chitin-binding type-2" evidence="9">
    <location>
        <begin position="24"/>
        <end position="83"/>
    </location>
</feature>
<dbReference type="Pfam" id="PF01607">
    <property type="entry name" value="CBM_14"/>
    <property type="match status" value="1"/>
</dbReference>
<accession>A0A1J1ISS4</accession>
<keyword evidence="6" id="KW-0175">Coiled coil</keyword>
<organism evidence="10 11">
    <name type="scientific">Clunio marinus</name>
    <dbReference type="NCBI Taxonomy" id="568069"/>
    <lineage>
        <taxon>Eukaryota</taxon>
        <taxon>Metazoa</taxon>
        <taxon>Ecdysozoa</taxon>
        <taxon>Arthropoda</taxon>
        <taxon>Hexapoda</taxon>
        <taxon>Insecta</taxon>
        <taxon>Pterygota</taxon>
        <taxon>Neoptera</taxon>
        <taxon>Endopterygota</taxon>
        <taxon>Diptera</taxon>
        <taxon>Nematocera</taxon>
        <taxon>Chironomoidea</taxon>
        <taxon>Chironomidae</taxon>
        <taxon>Clunio</taxon>
    </lineage>
</organism>
<dbReference type="PANTHER" id="PTHR23301:SF0">
    <property type="entry name" value="CHITIN-BINDING TYPE-2 DOMAIN-CONTAINING PROTEIN-RELATED"/>
    <property type="match status" value="1"/>
</dbReference>
<dbReference type="OrthoDB" id="7739784at2759"/>
<evidence type="ECO:0000256" key="3">
    <source>
        <dbReference type="ARBA" id="ARBA00022737"/>
    </source>
</evidence>
<keyword evidence="1" id="KW-0147">Chitin-binding</keyword>
<dbReference type="InterPro" id="IPR002557">
    <property type="entry name" value="Chitin-bd_dom"/>
</dbReference>
<dbReference type="GO" id="GO:0008061">
    <property type="term" value="F:chitin binding"/>
    <property type="evidence" value="ECO:0007669"/>
    <property type="project" value="UniProtKB-KW"/>
</dbReference>
<evidence type="ECO:0000313" key="10">
    <source>
        <dbReference type="EMBL" id="CRL01569.1"/>
    </source>
</evidence>
<feature type="signal peptide" evidence="8">
    <location>
        <begin position="1"/>
        <end position="22"/>
    </location>
</feature>
<evidence type="ECO:0000256" key="8">
    <source>
        <dbReference type="SAM" id="SignalP"/>
    </source>
</evidence>
<dbReference type="Gene3D" id="2.170.140.10">
    <property type="entry name" value="Chitin binding domain"/>
    <property type="match status" value="1"/>
</dbReference>
<reference evidence="10 11" key="1">
    <citation type="submission" date="2015-04" db="EMBL/GenBank/DDBJ databases">
        <authorList>
            <person name="Syromyatnikov M.Y."/>
            <person name="Popov V.N."/>
        </authorList>
    </citation>
    <scope>NUCLEOTIDE SEQUENCE [LARGE SCALE GENOMIC DNA]</scope>
</reference>
<dbReference type="PANTHER" id="PTHR23301">
    <property type="entry name" value="CHITIN BINDING PERITROPHIN-A"/>
    <property type="match status" value="1"/>
</dbReference>
<evidence type="ECO:0000313" key="11">
    <source>
        <dbReference type="Proteomes" id="UP000183832"/>
    </source>
</evidence>
<dbReference type="PROSITE" id="PS50940">
    <property type="entry name" value="CHIT_BIND_II"/>
    <property type="match status" value="2"/>
</dbReference>
<keyword evidence="3" id="KW-0677">Repeat</keyword>
<dbReference type="EMBL" id="CVRI01000055">
    <property type="protein sequence ID" value="CRL01569.1"/>
    <property type="molecule type" value="Genomic_DNA"/>
</dbReference>
<dbReference type="AlphaFoldDB" id="A0A1J1ISS4"/>
<dbReference type="GO" id="GO:0005576">
    <property type="term" value="C:extracellular region"/>
    <property type="evidence" value="ECO:0007669"/>
    <property type="project" value="InterPro"/>
</dbReference>
<feature type="region of interest" description="Disordered" evidence="7">
    <location>
        <begin position="746"/>
        <end position="778"/>
    </location>
</feature>
<keyword evidence="5" id="KW-0325">Glycoprotein</keyword>
<feature type="chain" id="PRO_5012385068" evidence="8">
    <location>
        <begin position="23"/>
        <end position="832"/>
    </location>
</feature>
<evidence type="ECO:0000256" key="6">
    <source>
        <dbReference type="SAM" id="Coils"/>
    </source>
</evidence>
<keyword evidence="2 8" id="KW-0732">Signal</keyword>